<accession>A0A0M2SN36</accession>
<reference evidence="1 2" key="1">
    <citation type="submission" date="2015-04" db="EMBL/GenBank/DDBJ databases">
        <title>Taxonomic description and genome sequence of Bacillus campisalis sp. nov., a novel member of the genus Bacillus isolated from solar saltern.</title>
        <authorList>
            <person name="Mathan Kumar R."/>
            <person name="Kaur G."/>
            <person name="Kumar A."/>
            <person name="Singh N.K."/>
            <person name="Kaur N."/>
            <person name="Kumar N."/>
            <person name="Mayilraj S."/>
        </authorList>
    </citation>
    <scope>NUCLEOTIDE SEQUENCE [LARGE SCALE GENOMIC DNA]</scope>
    <source>
        <strain evidence="1 2">SA2-6</strain>
    </source>
</reference>
<name>A0A0M2SN36_9BACI</name>
<evidence type="ECO:0000313" key="1">
    <source>
        <dbReference type="EMBL" id="KKK36059.1"/>
    </source>
</evidence>
<dbReference type="EMBL" id="LAYY01000046">
    <property type="protein sequence ID" value="KKK36059.1"/>
    <property type="molecule type" value="Genomic_DNA"/>
</dbReference>
<comment type="caution">
    <text evidence="1">The sequence shown here is derived from an EMBL/GenBank/DDBJ whole genome shotgun (WGS) entry which is preliminary data.</text>
</comment>
<evidence type="ECO:0000313" key="2">
    <source>
        <dbReference type="Proteomes" id="UP000034166"/>
    </source>
</evidence>
<organism evidence="1 2">
    <name type="scientific">Mesobacillus campisalis</name>
    <dbReference type="NCBI Taxonomy" id="1408103"/>
    <lineage>
        <taxon>Bacteria</taxon>
        <taxon>Bacillati</taxon>
        <taxon>Bacillota</taxon>
        <taxon>Bacilli</taxon>
        <taxon>Bacillales</taxon>
        <taxon>Bacillaceae</taxon>
        <taxon>Mesobacillus</taxon>
    </lineage>
</organism>
<dbReference type="Proteomes" id="UP000034166">
    <property type="component" value="Unassembled WGS sequence"/>
</dbReference>
<dbReference type="AlphaFoldDB" id="A0A0M2SN36"/>
<protein>
    <submittedName>
        <fullName evidence="1">Uncharacterized protein</fullName>
    </submittedName>
</protein>
<gene>
    <name evidence="1" type="ORF">WQ57_21490</name>
</gene>
<proteinExistence type="predicted"/>
<dbReference type="PATRIC" id="fig|1408103.3.peg.4726"/>
<keyword evidence="2" id="KW-1185">Reference proteome</keyword>
<sequence length="98" mass="11695">MNGLNAFRRKNLPYIRGNIYISRFKRKPSAYFSNTVKPTGNITGTFFIVGESSLYWFYKKLYKNLFHHLLAIFYIEKTIDEFFWLTYSRYVCACCEAS</sequence>